<organism evidence="2 3">
    <name type="scientific">Herbiconiux aconitum</name>
    <dbReference type="NCBI Taxonomy" id="2970913"/>
    <lineage>
        <taxon>Bacteria</taxon>
        <taxon>Bacillati</taxon>
        <taxon>Actinomycetota</taxon>
        <taxon>Actinomycetes</taxon>
        <taxon>Micrococcales</taxon>
        <taxon>Microbacteriaceae</taxon>
        <taxon>Herbiconiux</taxon>
    </lineage>
</organism>
<keyword evidence="3" id="KW-1185">Reference proteome</keyword>
<feature type="transmembrane region" description="Helical" evidence="1">
    <location>
        <begin position="117"/>
        <end position="140"/>
    </location>
</feature>
<proteinExistence type="predicted"/>
<evidence type="ECO:0000313" key="2">
    <source>
        <dbReference type="EMBL" id="MCS5717804.1"/>
    </source>
</evidence>
<evidence type="ECO:0000256" key="1">
    <source>
        <dbReference type="SAM" id="Phobius"/>
    </source>
</evidence>
<keyword evidence="1" id="KW-1133">Transmembrane helix</keyword>
<feature type="transmembrane region" description="Helical" evidence="1">
    <location>
        <begin position="45"/>
        <end position="69"/>
    </location>
</feature>
<feature type="transmembrane region" description="Helical" evidence="1">
    <location>
        <begin position="81"/>
        <end position="105"/>
    </location>
</feature>
<protein>
    <recommendedName>
        <fullName evidence="4">Major facilitator superfamily (MFS) profile domain-containing protein</fullName>
    </recommendedName>
</protein>
<keyword evidence="1" id="KW-0812">Transmembrane</keyword>
<gene>
    <name evidence="2" type="ORF">N1027_06605</name>
</gene>
<dbReference type="RefSeq" id="WP_259506361.1">
    <property type="nucleotide sequence ID" value="NZ_JANLCM010000001.1"/>
</dbReference>
<dbReference type="EMBL" id="JANLCM010000001">
    <property type="protein sequence ID" value="MCS5717804.1"/>
    <property type="molecule type" value="Genomic_DNA"/>
</dbReference>
<keyword evidence="1" id="KW-0472">Membrane</keyword>
<accession>A0ABT2GNJ9</accession>
<evidence type="ECO:0000313" key="3">
    <source>
        <dbReference type="Proteomes" id="UP001165584"/>
    </source>
</evidence>
<sequence length="146" mass="14456">MKPSRARLTGLLVVLVLDLAGVTTIGIIALTVMSGATDATQRVDGVMVAACAGVGAGAWLLAVVAVAAASAGVRPRAARRWVWVGLVLNTIGSVVVAITAAVVVGPGVGDGLDTVSAGLVVALTLGVFGAVVSLAYLLLLRTRSEA</sequence>
<evidence type="ECO:0008006" key="4">
    <source>
        <dbReference type="Google" id="ProtNLM"/>
    </source>
</evidence>
<comment type="caution">
    <text evidence="2">The sequence shown here is derived from an EMBL/GenBank/DDBJ whole genome shotgun (WGS) entry which is preliminary data.</text>
</comment>
<reference evidence="2" key="1">
    <citation type="submission" date="2022-08" db="EMBL/GenBank/DDBJ databases">
        <authorList>
            <person name="Deng Y."/>
            <person name="Han X.-F."/>
            <person name="Zhang Y.-Q."/>
        </authorList>
    </citation>
    <scope>NUCLEOTIDE SEQUENCE</scope>
    <source>
        <strain evidence="2">CPCC 205763</strain>
    </source>
</reference>
<dbReference type="Proteomes" id="UP001165584">
    <property type="component" value="Unassembled WGS sequence"/>
</dbReference>
<name>A0ABT2GNJ9_9MICO</name>
<feature type="transmembrane region" description="Helical" evidence="1">
    <location>
        <begin position="12"/>
        <end position="33"/>
    </location>
</feature>